<dbReference type="GO" id="GO:0016301">
    <property type="term" value="F:kinase activity"/>
    <property type="evidence" value="ECO:0007669"/>
    <property type="project" value="UniProtKB-KW"/>
</dbReference>
<name>A0A4Z2J782_9TELE</name>
<dbReference type="Proteomes" id="UP000314294">
    <property type="component" value="Unassembled WGS sequence"/>
</dbReference>
<sequence length="62" mass="6779">MRVASWEREESVSMSATAQGNHSGSHLGYQSSVHGSTQPQSTMGYSSSSQQSSQYSHQTYCF</sequence>
<keyword evidence="2" id="KW-0418">Kinase</keyword>
<reference evidence="2 3" key="1">
    <citation type="submission" date="2019-03" db="EMBL/GenBank/DDBJ databases">
        <title>First draft genome of Liparis tanakae, snailfish: a comprehensive survey of snailfish specific genes.</title>
        <authorList>
            <person name="Kim W."/>
            <person name="Song I."/>
            <person name="Jeong J.-H."/>
            <person name="Kim D."/>
            <person name="Kim S."/>
            <person name="Ryu S."/>
            <person name="Song J.Y."/>
            <person name="Lee S.K."/>
        </authorList>
    </citation>
    <scope>NUCLEOTIDE SEQUENCE [LARGE SCALE GENOMIC DNA]</scope>
    <source>
        <tissue evidence="2">Muscle</tissue>
    </source>
</reference>
<keyword evidence="3" id="KW-1185">Reference proteome</keyword>
<feature type="compositionally biased region" description="Low complexity" evidence="1">
    <location>
        <begin position="45"/>
        <end position="56"/>
    </location>
</feature>
<accession>A0A4Z2J782</accession>
<dbReference type="EMBL" id="SRLO01000021">
    <property type="protein sequence ID" value="TNN85443.1"/>
    <property type="molecule type" value="Genomic_DNA"/>
</dbReference>
<protein>
    <submittedName>
        <fullName evidence="2">Cyclin-dependent kinase 8</fullName>
    </submittedName>
</protein>
<organism evidence="2 3">
    <name type="scientific">Liparis tanakae</name>
    <name type="common">Tanaka's snailfish</name>
    <dbReference type="NCBI Taxonomy" id="230148"/>
    <lineage>
        <taxon>Eukaryota</taxon>
        <taxon>Metazoa</taxon>
        <taxon>Chordata</taxon>
        <taxon>Craniata</taxon>
        <taxon>Vertebrata</taxon>
        <taxon>Euteleostomi</taxon>
        <taxon>Actinopterygii</taxon>
        <taxon>Neopterygii</taxon>
        <taxon>Teleostei</taxon>
        <taxon>Neoteleostei</taxon>
        <taxon>Acanthomorphata</taxon>
        <taxon>Eupercaria</taxon>
        <taxon>Perciformes</taxon>
        <taxon>Cottioidei</taxon>
        <taxon>Cottales</taxon>
        <taxon>Liparidae</taxon>
        <taxon>Liparis</taxon>
    </lineage>
</organism>
<comment type="caution">
    <text evidence="2">The sequence shown here is derived from an EMBL/GenBank/DDBJ whole genome shotgun (WGS) entry which is preliminary data.</text>
</comment>
<feature type="compositionally biased region" description="Polar residues" evidence="1">
    <location>
        <begin position="12"/>
        <end position="44"/>
    </location>
</feature>
<gene>
    <name evidence="2" type="primary">cdk8_2</name>
    <name evidence="2" type="ORF">EYF80_004465</name>
</gene>
<evidence type="ECO:0000256" key="1">
    <source>
        <dbReference type="SAM" id="MobiDB-lite"/>
    </source>
</evidence>
<proteinExistence type="predicted"/>
<feature type="compositionally biased region" description="Basic and acidic residues" evidence="1">
    <location>
        <begin position="1"/>
        <end position="11"/>
    </location>
</feature>
<evidence type="ECO:0000313" key="3">
    <source>
        <dbReference type="Proteomes" id="UP000314294"/>
    </source>
</evidence>
<keyword evidence="2" id="KW-0808">Transferase</keyword>
<feature type="region of interest" description="Disordered" evidence="1">
    <location>
        <begin position="1"/>
        <end position="62"/>
    </location>
</feature>
<dbReference type="AlphaFoldDB" id="A0A4Z2J782"/>
<evidence type="ECO:0000313" key="2">
    <source>
        <dbReference type="EMBL" id="TNN85443.1"/>
    </source>
</evidence>